<feature type="compositionally biased region" description="Basic and acidic residues" evidence="1">
    <location>
        <begin position="104"/>
        <end position="116"/>
    </location>
</feature>
<evidence type="ECO:0000313" key="3">
    <source>
        <dbReference type="Proteomes" id="UP000313359"/>
    </source>
</evidence>
<feature type="compositionally biased region" description="Basic and acidic residues" evidence="1">
    <location>
        <begin position="26"/>
        <end position="36"/>
    </location>
</feature>
<dbReference type="STRING" id="1328759.A0A5C2S4Y8"/>
<name>A0A5C2S4Y8_9APHY</name>
<evidence type="ECO:0000313" key="2">
    <source>
        <dbReference type="EMBL" id="RPD58029.1"/>
    </source>
</evidence>
<gene>
    <name evidence="2" type="ORF">L227DRAFT_577393</name>
</gene>
<feature type="compositionally biased region" description="Polar residues" evidence="1">
    <location>
        <begin position="89"/>
        <end position="103"/>
    </location>
</feature>
<accession>A0A5C2S4Y8</accession>
<dbReference type="Pfam" id="PF15496">
    <property type="entry name" value="DUF4646"/>
    <property type="match status" value="1"/>
</dbReference>
<keyword evidence="3" id="KW-1185">Reference proteome</keyword>
<protein>
    <submittedName>
        <fullName evidence="2">Uncharacterized protein</fullName>
    </submittedName>
</protein>
<evidence type="ECO:0000256" key="1">
    <source>
        <dbReference type="SAM" id="MobiDB-lite"/>
    </source>
</evidence>
<dbReference type="Proteomes" id="UP000313359">
    <property type="component" value="Unassembled WGS sequence"/>
</dbReference>
<feature type="compositionally biased region" description="Basic and acidic residues" evidence="1">
    <location>
        <begin position="293"/>
        <end position="302"/>
    </location>
</feature>
<dbReference type="InterPro" id="IPR028018">
    <property type="entry name" value="DUF4646"/>
</dbReference>
<dbReference type="OrthoDB" id="5314275at2759"/>
<dbReference type="AlphaFoldDB" id="A0A5C2S4Y8"/>
<feature type="compositionally biased region" description="Low complexity" evidence="1">
    <location>
        <begin position="53"/>
        <end position="88"/>
    </location>
</feature>
<sequence length="407" mass="43855">MASTSQEWRFKKLGHDGFPVVVDPDTAEHGYGHADVDGPPPPSYDESFMQGGSAVPYSRASSSSQAYSTQPAAITASSTSLYGSGSSSDPPVTGSTSRASSSRLRPDNEGVREPHYRPQAPHVLLPPAAPPPPAGPNDESFSRAPPRNLSYDPFPPAVLYARGNDLIHDGFPLEPPACSCAPQPHPFITHDVNEDDWTRFLRDVKGAGGLTPVDSMIADVAPRAVKTGLLIGFIADMALRAHVEGKKKNPVADLIADWNKCFFHPRLMEVTLAQGAVTYTGPEGALPPDMTWDTHHGPRDNGGRYAGTGPRHDEQHGRRERHAGMGRRGLGGLGRRWDDDNSASEMNHDPGRTGRRGLVGGLRDLAGIGGSGLGAADRRERVDYSRDLQASAKEKWRMILTYKPRAV</sequence>
<feature type="region of interest" description="Disordered" evidence="1">
    <location>
        <begin position="13"/>
        <end position="148"/>
    </location>
</feature>
<reference evidence="2" key="1">
    <citation type="journal article" date="2018" name="Genome Biol. Evol.">
        <title>Genomics and development of Lentinus tigrinus, a white-rot wood-decaying mushroom with dimorphic fruiting bodies.</title>
        <authorList>
            <person name="Wu B."/>
            <person name="Xu Z."/>
            <person name="Knudson A."/>
            <person name="Carlson A."/>
            <person name="Chen N."/>
            <person name="Kovaka S."/>
            <person name="LaButti K."/>
            <person name="Lipzen A."/>
            <person name="Pennachio C."/>
            <person name="Riley R."/>
            <person name="Schakwitz W."/>
            <person name="Umezawa K."/>
            <person name="Ohm R.A."/>
            <person name="Grigoriev I.V."/>
            <person name="Nagy L.G."/>
            <person name="Gibbons J."/>
            <person name="Hibbett D."/>
        </authorList>
    </citation>
    <scope>NUCLEOTIDE SEQUENCE [LARGE SCALE GENOMIC DNA]</scope>
    <source>
        <strain evidence="2">ALCF2SS1-6</strain>
    </source>
</reference>
<feature type="region of interest" description="Disordered" evidence="1">
    <location>
        <begin position="293"/>
        <end position="358"/>
    </location>
</feature>
<organism evidence="2 3">
    <name type="scientific">Lentinus tigrinus ALCF2SS1-6</name>
    <dbReference type="NCBI Taxonomy" id="1328759"/>
    <lineage>
        <taxon>Eukaryota</taxon>
        <taxon>Fungi</taxon>
        <taxon>Dikarya</taxon>
        <taxon>Basidiomycota</taxon>
        <taxon>Agaricomycotina</taxon>
        <taxon>Agaricomycetes</taxon>
        <taxon>Polyporales</taxon>
        <taxon>Polyporaceae</taxon>
        <taxon>Lentinus</taxon>
    </lineage>
</organism>
<dbReference type="EMBL" id="ML122277">
    <property type="protein sequence ID" value="RPD58029.1"/>
    <property type="molecule type" value="Genomic_DNA"/>
</dbReference>
<proteinExistence type="predicted"/>